<dbReference type="EMBL" id="MTYH01000188">
    <property type="protein sequence ID" value="PNP37233.1"/>
    <property type="molecule type" value="Genomic_DNA"/>
</dbReference>
<evidence type="ECO:0000313" key="7">
    <source>
        <dbReference type="Proteomes" id="UP000236546"/>
    </source>
</evidence>
<evidence type="ECO:0000256" key="5">
    <source>
        <dbReference type="SAM" id="MobiDB-lite"/>
    </source>
</evidence>
<dbReference type="PANTHER" id="PTHR17920:SF22">
    <property type="entry name" value="DUF726 DOMAIN PROTEIN (AFU_ORTHOLOGUE AFUA_2G12860)"/>
    <property type="match status" value="1"/>
</dbReference>
<keyword evidence="3" id="KW-1133">Transmembrane helix</keyword>
<evidence type="ECO:0000313" key="6">
    <source>
        <dbReference type="EMBL" id="PNP37233.1"/>
    </source>
</evidence>
<dbReference type="AlphaFoldDB" id="A0A2K0SVD2"/>
<evidence type="ECO:0000256" key="3">
    <source>
        <dbReference type="ARBA" id="ARBA00022989"/>
    </source>
</evidence>
<accession>A0A2K0SVD2</accession>
<dbReference type="PANTHER" id="PTHR17920">
    <property type="entry name" value="TRANSMEMBRANE AND COILED-COIL DOMAIN-CONTAINING PROTEIN 4 TMCO4"/>
    <property type="match status" value="1"/>
</dbReference>
<dbReference type="Pfam" id="PF05277">
    <property type="entry name" value="DUF726"/>
    <property type="match status" value="1"/>
</dbReference>
<evidence type="ECO:0000256" key="1">
    <source>
        <dbReference type="ARBA" id="ARBA00004141"/>
    </source>
</evidence>
<gene>
    <name evidence="6" type="ORF">TGAMA5MH_10903</name>
</gene>
<protein>
    <recommendedName>
        <fullName evidence="8">DUF726 domain-containing protein</fullName>
    </recommendedName>
</protein>
<dbReference type="InterPro" id="IPR007941">
    <property type="entry name" value="DUF726"/>
</dbReference>
<evidence type="ECO:0000256" key="2">
    <source>
        <dbReference type="ARBA" id="ARBA00022692"/>
    </source>
</evidence>
<evidence type="ECO:0000256" key="4">
    <source>
        <dbReference type="ARBA" id="ARBA00023136"/>
    </source>
</evidence>
<comment type="subcellular location">
    <subcellularLocation>
        <location evidence="1">Membrane</location>
        <topology evidence="1">Multi-pass membrane protein</topology>
    </subcellularLocation>
</comment>
<keyword evidence="2" id="KW-0812">Transmembrane</keyword>
<reference evidence="6 7" key="1">
    <citation type="submission" date="2017-02" db="EMBL/GenBank/DDBJ databases">
        <title>Genomes of Trichoderma spp. with biocontrol activity.</title>
        <authorList>
            <person name="Gardiner D."/>
            <person name="Kazan K."/>
            <person name="Vos C."/>
            <person name="Harvey P."/>
        </authorList>
    </citation>
    <scope>NUCLEOTIDE SEQUENCE [LARGE SCALE GENOMIC DNA]</scope>
    <source>
        <strain evidence="6 7">A5MH</strain>
    </source>
</reference>
<dbReference type="GO" id="GO:0016020">
    <property type="term" value="C:membrane"/>
    <property type="evidence" value="ECO:0007669"/>
    <property type="project" value="UniProtKB-SubCell"/>
</dbReference>
<feature type="region of interest" description="Disordered" evidence="5">
    <location>
        <begin position="150"/>
        <end position="194"/>
    </location>
</feature>
<name>A0A2K0SVD2_9HYPO</name>
<dbReference type="OrthoDB" id="277931at2759"/>
<sequence length="647" mass="71517">MARGRGGSNHGQRRPVDLTGILSIAEKNDLITLVNAITERMARDISNIFDSPPVAPLQSDHDHHHHHWLLLSLHHQKQHKPTSHSLMGIKRIGSSKPFDKTHDIIEKEEKEAMTPQLRELKKEALIFFRKWQTIVLQRVRNIAVSDQPAPHLSIRGRGRGMRGMPRGRVGGGRGGGLMRSPLTLATGPPRAPSNYPDRSLATQFPPIPNALWTLDMEKRRLLLHIVFLILLSMQEYTANARHLIQSLATSLNLPPWVYREEELRLARGLARTALNLSEEDAIALKSEETKTSRRWKLGLGNNSGKLAAPLAAVGIGAAHGGLGLTQFTAAGLLGIMADNALAIGSLFGINTLKPLGKMMETFAREVTDFAFIPIHSTDASEYRDPRVIPAEHRRLCLTIAIGGYVIGDEDITKTWQCLGRYTETFVTRWETAALTSLGSSLDTVIKSSSWSSAQAEIKARTIFSSLVEATWPISLLKVSKILDNPWNVAIVRAEKAGAVFADAILRQKFHGERPVSLIGYGLGARAIYTCLMVLAERRQFGVIDSVVMMGCPAPSESRVWLTLKSVVCGRLVNVYSEHDYMLGFLYRTANIQFGVAGLQEIQGADGVENYRMKSLPRGHLTYQSQVSQILKNIGWEDTITDAAKVGK</sequence>
<comment type="caution">
    <text evidence="6">The sequence shown here is derived from an EMBL/GenBank/DDBJ whole genome shotgun (WGS) entry which is preliminary data.</text>
</comment>
<keyword evidence="4" id="KW-0472">Membrane</keyword>
<proteinExistence type="predicted"/>
<organism evidence="6 7">
    <name type="scientific">Trichoderma gamsii</name>
    <dbReference type="NCBI Taxonomy" id="398673"/>
    <lineage>
        <taxon>Eukaryota</taxon>
        <taxon>Fungi</taxon>
        <taxon>Dikarya</taxon>
        <taxon>Ascomycota</taxon>
        <taxon>Pezizomycotina</taxon>
        <taxon>Sordariomycetes</taxon>
        <taxon>Hypocreomycetidae</taxon>
        <taxon>Hypocreales</taxon>
        <taxon>Hypocreaceae</taxon>
        <taxon>Trichoderma</taxon>
    </lineage>
</organism>
<dbReference type="Proteomes" id="UP000236546">
    <property type="component" value="Unassembled WGS sequence"/>
</dbReference>
<evidence type="ECO:0008006" key="8">
    <source>
        <dbReference type="Google" id="ProtNLM"/>
    </source>
</evidence>
<feature type="compositionally biased region" description="Gly residues" evidence="5">
    <location>
        <begin position="168"/>
        <end position="177"/>
    </location>
</feature>